<dbReference type="PANTHER" id="PTHR33881">
    <property type="entry name" value="NEUROGENIC LOCUS NOTCH-LIKE PROTEIN"/>
    <property type="match status" value="1"/>
</dbReference>
<reference evidence="5" key="1">
    <citation type="submission" date="2015-04" db="UniProtKB">
        <authorList>
            <consortium name="EnsemblPlants"/>
        </authorList>
    </citation>
    <scope>IDENTIFICATION</scope>
</reference>
<reference evidence="5" key="2">
    <citation type="submission" date="2018-05" db="EMBL/GenBank/DDBJ databases">
        <title>OmerRS3 (Oryza meridionalis Reference Sequence Version 3).</title>
        <authorList>
            <person name="Zhang J."/>
            <person name="Kudrna D."/>
            <person name="Lee S."/>
            <person name="Talag J."/>
            <person name="Welchert J."/>
            <person name="Wing R.A."/>
        </authorList>
    </citation>
    <scope>NUCLEOTIDE SEQUENCE [LARGE SCALE GENOMIC DNA]</scope>
    <source>
        <strain evidence="5">cv. OR44</strain>
    </source>
</reference>
<feature type="compositionally biased region" description="Polar residues" evidence="2">
    <location>
        <begin position="202"/>
        <end position="222"/>
    </location>
</feature>
<dbReference type="Proteomes" id="UP000008021">
    <property type="component" value="Chromosome 10"/>
</dbReference>
<feature type="domain" description="EGF-like" evidence="4">
    <location>
        <begin position="106"/>
        <end position="143"/>
    </location>
</feature>
<dbReference type="EnsemblPlants" id="OMERI10G07600.1">
    <property type="protein sequence ID" value="OMERI10G07600.1"/>
    <property type="gene ID" value="OMERI10G07600"/>
</dbReference>
<dbReference type="Gramene" id="OMERI10G07600.1">
    <property type="protein sequence ID" value="OMERI10G07600.1"/>
    <property type="gene ID" value="OMERI10G07600"/>
</dbReference>
<evidence type="ECO:0000256" key="2">
    <source>
        <dbReference type="SAM" id="MobiDB-lite"/>
    </source>
</evidence>
<feature type="chain" id="PRO_5002358754" description="EGF-like domain-containing protein" evidence="3">
    <location>
        <begin position="32"/>
        <end position="222"/>
    </location>
</feature>
<dbReference type="eggNOG" id="ENOG502R7Z0">
    <property type="taxonomic scope" value="Eukaryota"/>
</dbReference>
<dbReference type="PROSITE" id="PS50026">
    <property type="entry name" value="EGF_3"/>
    <property type="match status" value="1"/>
</dbReference>
<dbReference type="AlphaFoldDB" id="A0A0E0EXZ7"/>
<evidence type="ECO:0000256" key="1">
    <source>
        <dbReference type="PROSITE-ProRule" id="PRU00076"/>
    </source>
</evidence>
<keyword evidence="1" id="KW-0245">EGF-like domain</keyword>
<dbReference type="InterPro" id="IPR000742">
    <property type="entry name" value="EGF"/>
</dbReference>
<evidence type="ECO:0000256" key="3">
    <source>
        <dbReference type="SAM" id="SignalP"/>
    </source>
</evidence>
<dbReference type="PANTHER" id="PTHR33881:SF19">
    <property type="entry name" value="OS10G0419700 PROTEIN"/>
    <property type="match status" value="1"/>
</dbReference>
<feature type="signal peptide" evidence="3">
    <location>
        <begin position="1"/>
        <end position="31"/>
    </location>
</feature>
<evidence type="ECO:0000259" key="4">
    <source>
        <dbReference type="PROSITE" id="PS50026"/>
    </source>
</evidence>
<organism evidence="5">
    <name type="scientific">Oryza meridionalis</name>
    <dbReference type="NCBI Taxonomy" id="40149"/>
    <lineage>
        <taxon>Eukaryota</taxon>
        <taxon>Viridiplantae</taxon>
        <taxon>Streptophyta</taxon>
        <taxon>Embryophyta</taxon>
        <taxon>Tracheophyta</taxon>
        <taxon>Spermatophyta</taxon>
        <taxon>Magnoliopsida</taxon>
        <taxon>Liliopsida</taxon>
        <taxon>Poales</taxon>
        <taxon>Poaceae</taxon>
        <taxon>BOP clade</taxon>
        <taxon>Oryzoideae</taxon>
        <taxon>Oryzeae</taxon>
        <taxon>Oryzinae</taxon>
        <taxon>Oryza</taxon>
    </lineage>
</organism>
<evidence type="ECO:0000313" key="5">
    <source>
        <dbReference type="EnsemblPlants" id="OMERI10G07600.1"/>
    </source>
</evidence>
<accession>A0A0E0EXZ7</accession>
<comment type="caution">
    <text evidence="1">Lacks conserved residue(s) required for the propagation of feature annotation.</text>
</comment>
<keyword evidence="6" id="KW-1185">Reference proteome</keyword>
<keyword evidence="3" id="KW-0732">Signal</keyword>
<protein>
    <recommendedName>
        <fullName evidence="4">EGF-like domain-containing protein</fullName>
    </recommendedName>
</protein>
<feature type="compositionally biased region" description="Pro residues" evidence="2">
    <location>
        <begin position="166"/>
        <end position="177"/>
    </location>
</feature>
<name>A0A0E0EXZ7_9ORYZ</name>
<dbReference type="SMART" id="SM00181">
    <property type="entry name" value="EGF"/>
    <property type="match status" value="2"/>
</dbReference>
<feature type="region of interest" description="Disordered" evidence="2">
    <location>
        <begin position="164"/>
        <end position="222"/>
    </location>
</feature>
<proteinExistence type="predicted"/>
<evidence type="ECO:0000313" key="6">
    <source>
        <dbReference type="Proteomes" id="UP000008021"/>
    </source>
</evidence>
<dbReference type="HOGENOM" id="CLU_079766_2_0_1"/>
<sequence length="222" mass="22414">MAAAAGTTMSPPPLLLVAAAALIAVATTTVAAGAGEGPACDTAHCGRGHCVEQPGPLGLDTFRCDCDAGWSNMFAFLPASPCTIPKCTFDNACFNISFNFPRGFPLTDPCVAINCGSGGECVKEEGFSYHCACSPGYVNMLNLTMFPCIKNCAFGKDCSALGLSPPGSPPPPPPPSSPSSSPATPGNDSHDSSGHPSGPKGNASTADTSTTSLGSTITRFFT</sequence>
<dbReference type="STRING" id="40149.A0A0E0EXZ7"/>